<evidence type="ECO:0000313" key="3">
    <source>
        <dbReference type="Proteomes" id="UP001642409"/>
    </source>
</evidence>
<gene>
    <name evidence="1" type="ORF">HINF_LOCUS64442</name>
    <name evidence="2" type="ORF">HINF_LOCUS7543</name>
</gene>
<reference evidence="2 3" key="2">
    <citation type="submission" date="2024-07" db="EMBL/GenBank/DDBJ databases">
        <authorList>
            <person name="Akdeniz Z."/>
        </authorList>
    </citation>
    <scope>NUCLEOTIDE SEQUENCE [LARGE SCALE GENOMIC DNA]</scope>
</reference>
<sequence length="100" mass="11244">METIFNQRIYGNYTQLISLLKQNTTNLENLVSKTKQDISVQINDLYSKISKIQSGSVYINSYPNAVKVSCSQCGHNDVECNCRYRTGYVVCDGSKCTGML</sequence>
<protein>
    <submittedName>
        <fullName evidence="2">Hypothetical_protein</fullName>
    </submittedName>
</protein>
<dbReference type="AlphaFoldDB" id="A0AA86V5A7"/>
<proteinExistence type="predicted"/>
<keyword evidence="3" id="KW-1185">Reference proteome</keyword>
<evidence type="ECO:0000313" key="2">
    <source>
        <dbReference type="EMBL" id="CAL5983264.1"/>
    </source>
</evidence>
<comment type="caution">
    <text evidence="1">The sequence shown here is derived from an EMBL/GenBank/DDBJ whole genome shotgun (WGS) entry which is preliminary data.</text>
</comment>
<dbReference type="EMBL" id="CAXDID020000015">
    <property type="protein sequence ID" value="CAL5983264.1"/>
    <property type="molecule type" value="Genomic_DNA"/>
</dbReference>
<evidence type="ECO:0000313" key="1">
    <source>
        <dbReference type="EMBL" id="CAI9976797.1"/>
    </source>
</evidence>
<dbReference type="Proteomes" id="UP001642409">
    <property type="component" value="Unassembled WGS sequence"/>
</dbReference>
<organism evidence="1">
    <name type="scientific">Hexamita inflata</name>
    <dbReference type="NCBI Taxonomy" id="28002"/>
    <lineage>
        <taxon>Eukaryota</taxon>
        <taxon>Metamonada</taxon>
        <taxon>Diplomonadida</taxon>
        <taxon>Hexamitidae</taxon>
        <taxon>Hexamitinae</taxon>
        <taxon>Hexamita</taxon>
    </lineage>
</organism>
<reference evidence="1" key="1">
    <citation type="submission" date="2023-06" db="EMBL/GenBank/DDBJ databases">
        <authorList>
            <person name="Kurt Z."/>
        </authorList>
    </citation>
    <scope>NUCLEOTIDE SEQUENCE</scope>
</reference>
<name>A0AA86V5A7_9EUKA</name>
<dbReference type="EMBL" id="CATOUU010001174">
    <property type="protein sequence ID" value="CAI9976797.1"/>
    <property type="molecule type" value="Genomic_DNA"/>
</dbReference>
<accession>A0AA86V5A7</accession>